<evidence type="ECO:0000256" key="1">
    <source>
        <dbReference type="ARBA" id="ARBA00004611"/>
    </source>
</evidence>
<keyword evidence="2" id="KW-0963">Cytoplasm</keyword>
<proteinExistence type="predicted"/>
<evidence type="ECO:0000256" key="7">
    <source>
        <dbReference type="ARBA" id="ARBA00035003"/>
    </source>
</evidence>
<gene>
    <name evidence="9" type="ORF">CIB84_009733</name>
</gene>
<keyword evidence="5" id="KW-0206">Cytoskeleton</keyword>
<evidence type="ECO:0000256" key="4">
    <source>
        <dbReference type="ARBA" id="ARBA00023069"/>
    </source>
</evidence>
<evidence type="ECO:0000256" key="5">
    <source>
        <dbReference type="ARBA" id="ARBA00023212"/>
    </source>
</evidence>
<evidence type="ECO:0000256" key="6">
    <source>
        <dbReference type="ARBA" id="ARBA00023273"/>
    </source>
</evidence>
<comment type="subunit">
    <text evidence="8">Microtubule inner protein component of sperm flagellar doublet microtubules.</text>
</comment>
<evidence type="ECO:0000313" key="9">
    <source>
        <dbReference type="EMBL" id="POI26514.1"/>
    </source>
</evidence>
<keyword evidence="3" id="KW-0282">Flagellum</keyword>
<dbReference type="InterPro" id="IPR037662">
    <property type="entry name" value="CFAP68/107"/>
</dbReference>
<keyword evidence="6" id="KW-0966">Cell projection</keyword>
<dbReference type="AlphaFoldDB" id="A0A2P4SQX5"/>
<comment type="function">
    <text evidence="7">Microtubule inner protein (MIP) part of the dynein-decorated doublet microtubules (DMTs) in cilia axoneme, which is required for motile cilia beating.</text>
</comment>
<dbReference type="PANTHER" id="PTHR31180:SF2">
    <property type="entry name" value="CILIA- AND FLAGELLA-ASSOCIATED PROTEIN 107"/>
    <property type="match status" value="1"/>
</dbReference>
<keyword evidence="10" id="KW-1185">Reference proteome</keyword>
<evidence type="ECO:0000256" key="2">
    <source>
        <dbReference type="ARBA" id="ARBA00022490"/>
    </source>
</evidence>
<dbReference type="GO" id="GO:0030317">
    <property type="term" value="P:flagellated sperm motility"/>
    <property type="evidence" value="ECO:0007669"/>
    <property type="project" value="InterPro"/>
</dbReference>
<dbReference type="GO" id="GO:0005879">
    <property type="term" value="C:axonemal microtubule"/>
    <property type="evidence" value="ECO:0007669"/>
    <property type="project" value="TreeGrafter"/>
</dbReference>
<organism evidence="9 10">
    <name type="scientific">Bambusicola thoracicus</name>
    <name type="common">Chinese bamboo-partridge</name>
    <name type="synonym">Perdix thoracica</name>
    <dbReference type="NCBI Taxonomy" id="9083"/>
    <lineage>
        <taxon>Eukaryota</taxon>
        <taxon>Metazoa</taxon>
        <taxon>Chordata</taxon>
        <taxon>Craniata</taxon>
        <taxon>Vertebrata</taxon>
        <taxon>Euteleostomi</taxon>
        <taxon>Archelosauria</taxon>
        <taxon>Archosauria</taxon>
        <taxon>Dinosauria</taxon>
        <taxon>Saurischia</taxon>
        <taxon>Theropoda</taxon>
        <taxon>Coelurosauria</taxon>
        <taxon>Aves</taxon>
        <taxon>Neognathae</taxon>
        <taxon>Galloanserae</taxon>
        <taxon>Galliformes</taxon>
        <taxon>Phasianidae</taxon>
        <taxon>Perdicinae</taxon>
        <taxon>Bambusicola</taxon>
    </lineage>
</organism>
<dbReference type="PANTHER" id="PTHR31180">
    <property type="entry name" value="CILIA- AND FLAGELLA-ASSOCIATED PROTEIN 107-RELATED"/>
    <property type="match status" value="1"/>
</dbReference>
<reference evidence="9 10" key="1">
    <citation type="submission" date="2018-01" db="EMBL/GenBank/DDBJ databases">
        <title>Comparison of the Chinese Bamboo Partridge and Red Junglefowl genome sequences highlights the importance of demography in genome evolution.</title>
        <authorList>
            <person name="Tiley G.P."/>
            <person name="Kimball R.T."/>
            <person name="Braun E.L."/>
            <person name="Burleigh J.G."/>
        </authorList>
    </citation>
    <scope>NUCLEOTIDE SEQUENCE [LARGE SCALE GENOMIC DNA]</scope>
    <source>
        <strain evidence="9">RTK389</strain>
        <tissue evidence="9">Blood</tissue>
    </source>
</reference>
<dbReference type="Pfam" id="PF22595">
    <property type="entry name" value="CFAP107"/>
    <property type="match status" value="2"/>
</dbReference>
<dbReference type="OrthoDB" id="8185227at2759"/>
<evidence type="ECO:0000313" key="10">
    <source>
        <dbReference type="Proteomes" id="UP000237246"/>
    </source>
</evidence>
<comment type="subcellular location">
    <subcellularLocation>
        <location evidence="1">Cytoplasm</location>
        <location evidence="1">Cytoskeleton</location>
        <location evidence="1">Flagellum axoneme</location>
    </subcellularLocation>
</comment>
<accession>A0A2P4SQX5</accession>
<evidence type="ECO:0000256" key="3">
    <source>
        <dbReference type="ARBA" id="ARBA00022846"/>
    </source>
</evidence>
<sequence length="250" mass="28306">MAPRQSSTTHSPLPSMTEEEMELFSALLLAPRHTAGAAVTWQAGKIALMRQRHMIAPKTYGEDWWKVQPKYLAKVLIGNWLEKRKRVRLPLLSPECCASLQFTKPCGKLGCSVYSTDFTHFPDHKPERTLRTTMMKKYEDQSFKSPMYNTSSFLVSEPPTNYGLLGLLKRKRHGKEAGVMSSIYTTSYEKPPASAFAPCQFRRAAQPHGLTSRRGHLPRVGRILDYEGGQRYMQALGQLARDRKARAASM</sequence>
<protein>
    <submittedName>
        <fullName evidence="9">Uncharacterized protein</fullName>
    </submittedName>
</protein>
<name>A0A2P4SQX5_BAMTH</name>
<comment type="caution">
    <text evidence="9">The sequence shown here is derived from an EMBL/GenBank/DDBJ whole genome shotgun (WGS) entry which is preliminary data.</text>
</comment>
<evidence type="ECO:0000256" key="8">
    <source>
        <dbReference type="ARBA" id="ARBA00046435"/>
    </source>
</evidence>
<dbReference type="Proteomes" id="UP000237246">
    <property type="component" value="Unassembled WGS sequence"/>
</dbReference>
<keyword evidence="4" id="KW-0969">Cilium</keyword>
<dbReference type="InterPro" id="IPR054709">
    <property type="entry name" value="CFAP107"/>
</dbReference>
<dbReference type="EMBL" id="PPHD01028312">
    <property type="protein sequence ID" value="POI26514.1"/>
    <property type="molecule type" value="Genomic_DNA"/>
</dbReference>